<dbReference type="OrthoDB" id="5007775at2"/>
<feature type="region of interest" description="Disordered" evidence="1">
    <location>
        <begin position="82"/>
        <end position="103"/>
    </location>
</feature>
<dbReference type="EMBL" id="CP035491">
    <property type="protein sequence ID" value="QAY72414.1"/>
    <property type="molecule type" value="Genomic_DNA"/>
</dbReference>
<protein>
    <submittedName>
        <fullName evidence="2">Uncharacterized protein</fullName>
    </submittedName>
</protein>
<reference evidence="2 3" key="1">
    <citation type="submission" date="2019-01" db="EMBL/GenBank/DDBJ databases">
        <title>Genome sequencing of strain FW100M-8.</title>
        <authorList>
            <person name="Heo J."/>
            <person name="Kim S.-J."/>
            <person name="Kim J.-S."/>
            <person name="Hong S.-B."/>
            <person name="Kwon S.-W."/>
        </authorList>
    </citation>
    <scope>NUCLEOTIDE SEQUENCE [LARGE SCALE GENOMIC DNA]</scope>
    <source>
        <strain evidence="2 3">FW100M-8</strain>
    </source>
</reference>
<sequence length="286" mass="28514">MPHSDADRISHLQRIAYGAGSDDAARAEAAAELAAIFSPRTAPTAVGTLERPGGADIAGDSRGLDAGGEAFTFDALVSAVEGREEPDAASARAADDDREADGPGGPAGLVGFLVRHRAAVLSAAAALAVGLAVGWSLGTSEHPTGGRPLDAAGIASGSSTGRVEPPRPVAGTSMIRVFDRPQDPAFDVPAALADSAAGSLGALDLDPSSTRLLAERDDGLAAFAARHANGLDVCLLVGVGSGLASTCTNDGQVDAGGLSIVGTFEQPYGQVGVIWEPDGDLSWAVG</sequence>
<keyword evidence="3" id="KW-1185">Reference proteome</keyword>
<dbReference type="Proteomes" id="UP000291259">
    <property type="component" value="Chromosome"/>
</dbReference>
<evidence type="ECO:0000313" key="2">
    <source>
        <dbReference type="EMBL" id="QAY72414.1"/>
    </source>
</evidence>
<accession>A0A4P6F9G9</accession>
<name>A0A4P6F9G9_9MICO</name>
<proteinExistence type="predicted"/>
<gene>
    <name evidence="2" type="ORF">ET445_02725</name>
</gene>
<organism evidence="2 3">
    <name type="scientific">Agromyces protaetiae</name>
    <dbReference type="NCBI Taxonomy" id="2509455"/>
    <lineage>
        <taxon>Bacteria</taxon>
        <taxon>Bacillati</taxon>
        <taxon>Actinomycetota</taxon>
        <taxon>Actinomycetes</taxon>
        <taxon>Micrococcales</taxon>
        <taxon>Microbacteriaceae</taxon>
        <taxon>Agromyces</taxon>
    </lineage>
</organism>
<evidence type="ECO:0000256" key="1">
    <source>
        <dbReference type="SAM" id="MobiDB-lite"/>
    </source>
</evidence>
<dbReference type="KEGG" id="agf:ET445_02725"/>
<dbReference type="AlphaFoldDB" id="A0A4P6F9G9"/>
<evidence type="ECO:0000313" key="3">
    <source>
        <dbReference type="Proteomes" id="UP000291259"/>
    </source>
</evidence>
<dbReference type="RefSeq" id="WP_129188612.1">
    <property type="nucleotide sequence ID" value="NZ_CP035491.1"/>
</dbReference>